<feature type="binding site" evidence="17">
    <location>
        <position position="254"/>
    </location>
    <ligand>
        <name>ATP</name>
        <dbReference type="ChEBI" id="CHEBI:30616"/>
    </ligand>
</feature>
<evidence type="ECO:0000256" key="3">
    <source>
        <dbReference type="ARBA" id="ARBA00022527"/>
    </source>
</evidence>
<evidence type="ECO:0000256" key="14">
    <source>
        <dbReference type="ARBA" id="ARBA00023157"/>
    </source>
</evidence>
<dbReference type="FunFam" id="1.10.510.10:FF:000468">
    <property type="entry name" value="PTI1-like tyrosine-protein kinase 3"/>
    <property type="match status" value="1"/>
</dbReference>
<dbReference type="GO" id="GO:0005524">
    <property type="term" value="F:ATP binding"/>
    <property type="evidence" value="ECO:0007669"/>
    <property type="project" value="UniProtKB-UniRule"/>
</dbReference>
<dbReference type="PANTHER" id="PTHR47986:SF4">
    <property type="entry name" value="PROTEIN KINASE DOMAIN-CONTAINING PROTEIN"/>
    <property type="match status" value="1"/>
</dbReference>
<organism evidence="19 20">
    <name type="scientific">Brassica oleracea var. oleracea</name>
    <dbReference type="NCBI Taxonomy" id="109376"/>
    <lineage>
        <taxon>Eukaryota</taxon>
        <taxon>Viridiplantae</taxon>
        <taxon>Streptophyta</taxon>
        <taxon>Embryophyta</taxon>
        <taxon>Tracheophyta</taxon>
        <taxon>Spermatophyta</taxon>
        <taxon>Magnoliopsida</taxon>
        <taxon>eudicotyledons</taxon>
        <taxon>Gunneridae</taxon>
        <taxon>Pentapetalae</taxon>
        <taxon>rosids</taxon>
        <taxon>malvids</taxon>
        <taxon>Brassicales</taxon>
        <taxon>Brassicaceae</taxon>
        <taxon>Brassiceae</taxon>
        <taxon>Brassica</taxon>
    </lineage>
</organism>
<keyword evidence="5" id="KW-0808">Transferase</keyword>
<evidence type="ECO:0000256" key="12">
    <source>
        <dbReference type="ARBA" id="ARBA00022989"/>
    </source>
</evidence>
<evidence type="ECO:0000256" key="1">
    <source>
        <dbReference type="ARBA" id="ARBA00004162"/>
    </source>
</evidence>
<dbReference type="HOGENOM" id="CLU_000288_114_6_1"/>
<evidence type="ECO:0000256" key="5">
    <source>
        <dbReference type="ARBA" id="ARBA00022679"/>
    </source>
</evidence>
<keyword evidence="7" id="KW-0732">Signal</keyword>
<dbReference type="SMART" id="SM00220">
    <property type="entry name" value="S_TKc"/>
    <property type="match status" value="1"/>
</dbReference>
<keyword evidence="12" id="KW-1133">Transmembrane helix</keyword>
<keyword evidence="13" id="KW-0472">Membrane</keyword>
<evidence type="ECO:0000256" key="10">
    <source>
        <dbReference type="ARBA" id="ARBA00022777"/>
    </source>
</evidence>
<evidence type="ECO:0000313" key="19">
    <source>
        <dbReference type="EnsemblPlants" id="Bo8g071380.1"/>
    </source>
</evidence>
<proteinExistence type="predicted"/>
<dbReference type="GO" id="GO:0005886">
    <property type="term" value="C:plasma membrane"/>
    <property type="evidence" value="ECO:0007669"/>
    <property type="project" value="UniProtKB-SubCell"/>
</dbReference>
<dbReference type="AlphaFoldDB" id="A0A0D3DQX5"/>
<dbReference type="Pfam" id="PF00560">
    <property type="entry name" value="LRR_1"/>
    <property type="match status" value="1"/>
</dbReference>
<keyword evidence="9 17" id="KW-0547">Nucleotide-binding</keyword>
<keyword evidence="2" id="KW-1003">Cell membrane</keyword>
<evidence type="ECO:0000256" key="11">
    <source>
        <dbReference type="ARBA" id="ARBA00022840"/>
    </source>
</evidence>
<dbReference type="STRING" id="109376.A0A0D3DQX5"/>
<dbReference type="GO" id="GO:0045087">
    <property type="term" value="P:innate immune response"/>
    <property type="evidence" value="ECO:0007669"/>
    <property type="project" value="UniProtKB-ARBA"/>
</dbReference>
<evidence type="ECO:0000256" key="8">
    <source>
        <dbReference type="ARBA" id="ARBA00022737"/>
    </source>
</evidence>
<dbReference type="PROSITE" id="PS00107">
    <property type="entry name" value="PROTEIN_KINASE_ATP"/>
    <property type="match status" value="1"/>
</dbReference>
<keyword evidence="6" id="KW-0812">Transmembrane</keyword>
<evidence type="ECO:0000256" key="9">
    <source>
        <dbReference type="ARBA" id="ARBA00022741"/>
    </source>
</evidence>
<protein>
    <recommendedName>
        <fullName evidence="18">Protein kinase domain-containing protein</fullName>
    </recommendedName>
</protein>
<comment type="subcellular location">
    <subcellularLocation>
        <location evidence="1">Cell membrane</location>
        <topology evidence="1">Single-pass membrane protein</topology>
    </subcellularLocation>
</comment>
<keyword evidence="11 17" id="KW-0067">ATP-binding</keyword>
<keyword evidence="4" id="KW-0433">Leucine-rich repeat</keyword>
<keyword evidence="3" id="KW-0723">Serine/threonine-protein kinase</keyword>
<accession>A0A0D3DQX5</accession>
<dbReference type="Pfam" id="PF07714">
    <property type="entry name" value="PK_Tyr_Ser-Thr"/>
    <property type="match status" value="1"/>
</dbReference>
<evidence type="ECO:0000256" key="7">
    <source>
        <dbReference type="ARBA" id="ARBA00022729"/>
    </source>
</evidence>
<dbReference type="SUPFAM" id="SSF52058">
    <property type="entry name" value="L domain-like"/>
    <property type="match status" value="1"/>
</dbReference>
<evidence type="ECO:0000313" key="20">
    <source>
        <dbReference type="Proteomes" id="UP000032141"/>
    </source>
</evidence>
<dbReference type="InterPro" id="IPR008271">
    <property type="entry name" value="Ser/Thr_kinase_AS"/>
</dbReference>
<evidence type="ECO:0000256" key="15">
    <source>
        <dbReference type="ARBA" id="ARBA00023170"/>
    </source>
</evidence>
<evidence type="ECO:0000256" key="16">
    <source>
        <dbReference type="ARBA" id="ARBA00023180"/>
    </source>
</evidence>
<name>A0A0D3DQX5_BRAOL</name>
<keyword evidence="14" id="KW-1015">Disulfide bond</keyword>
<dbReference type="InterPro" id="IPR052422">
    <property type="entry name" value="Auxin_Ser/Thr_Kinase"/>
</dbReference>
<dbReference type="InterPro" id="IPR001245">
    <property type="entry name" value="Ser-Thr/Tyr_kinase_cat_dom"/>
</dbReference>
<dbReference type="InterPro" id="IPR001611">
    <property type="entry name" value="Leu-rich_rpt"/>
</dbReference>
<evidence type="ECO:0000256" key="13">
    <source>
        <dbReference type="ARBA" id="ARBA00023136"/>
    </source>
</evidence>
<reference evidence="19 20" key="1">
    <citation type="journal article" date="2014" name="Genome Biol.">
        <title>Transcriptome and methylome profiling reveals relics of genome dominance in the mesopolyploid Brassica oleracea.</title>
        <authorList>
            <person name="Parkin I.A."/>
            <person name="Koh C."/>
            <person name="Tang H."/>
            <person name="Robinson S.J."/>
            <person name="Kagale S."/>
            <person name="Clarke W.E."/>
            <person name="Town C.D."/>
            <person name="Nixon J."/>
            <person name="Krishnakumar V."/>
            <person name="Bidwell S.L."/>
            <person name="Denoeud F."/>
            <person name="Belcram H."/>
            <person name="Links M.G."/>
            <person name="Just J."/>
            <person name="Clarke C."/>
            <person name="Bender T."/>
            <person name="Huebert T."/>
            <person name="Mason A.S."/>
            <person name="Pires J.C."/>
            <person name="Barker G."/>
            <person name="Moore J."/>
            <person name="Walley P.G."/>
            <person name="Manoli S."/>
            <person name="Batley J."/>
            <person name="Edwards D."/>
            <person name="Nelson M.N."/>
            <person name="Wang X."/>
            <person name="Paterson A.H."/>
            <person name="King G."/>
            <person name="Bancroft I."/>
            <person name="Chalhoub B."/>
            <person name="Sharpe A.G."/>
        </authorList>
    </citation>
    <scope>NUCLEOTIDE SEQUENCE</scope>
    <source>
        <strain evidence="19 20">cv. TO1000</strain>
    </source>
</reference>
<dbReference type="Gene3D" id="1.10.510.10">
    <property type="entry name" value="Transferase(Phosphotransferase) domain 1"/>
    <property type="match status" value="1"/>
</dbReference>
<dbReference type="Gene3D" id="3.30.200.20">
    <property type="entry name" value="Phosphorylase Kinase, domain 1"/>
    <property type="match status" value="1"/>
</dbReference>
<dbReference type="InterPro" id="IPR011009">
    <property type="entry name" value="Kinase-like_dom_sf"/>
</dbReference>
<dbReference type="Gene3D" id="3.80.10.10">
    <property type="entry name" value="Ribonuclease Inhibitor"/>
    <property type="match status" value="1"/>
</dbReference>
<dbReference type="PROSITE" id="PS51450">
    <property type="entry name" value="LRR"/>
    <property type="match status" value="1"/>
</dbReference>
<keyword evidence="16" id="KW-0325">Glycoprotein</keyword>
<dbReference type="FunFam" id="3.80.10.10:FF:000129">
    <property type="entry name" value="Leucine-rich repeat receptor-like kinase"/>
    <property type="match status" value="1"/>
</dbReference>
<evidence type="ECO:0000256" key="4">
    <source>
        <dbReference type="ARBA" id="ARBA00022614"/>
    </source>
</evidence>
<dbReference type="Gramene" id="Bo8g071380.1">
    <property type="protein sequence ID" value="Bo8g071380.1"/>
    <property type="gene ID" value="Bo8g071380"/>
</dbReference>
<dbReference type="Proteomes" id="UP000032141">
    <property type="component" value="Chromosome C8"/>
</dbReference>
<dbReference type="InterPro" id="IPR032675">
    <property type="entry name" value="LRR_dom_sf"/>
</dbReference>
<dbReference type="PANTHER" id="PTHR47986">
    <property type="entry name" value="OSJNBA0070M12.3 PROTEIN"/>
    <property type="match status" value="1"/>
</dbReference>
<dbReference type="PROSITE" id="PS00108">
    <property type="entry name" value="PROTEIN_KINASE_ST"/>
    <property type="match status" value="1"/>
</dbReference>
<reference evidence="19" key="2">
    <citation type="submission" date="2015-03" db="UniProtKB">
        <authorList>
            <consortium name="EnsemblPlants"/>
        </authorList>
    </citation>
    <scope>IDENTIFICATION</scope>
</reference>
<dbReference type="GO" id="GO:1901701">
    <property type="term" value="P:cellular response to oxygen-containing compound"/>
    <property type="evidence" value="ECO:0007669"/>
    <property type="project" value="UniProtKB-ARBA"/>
</dbReference>
<keyword evidence="8" id="KW-0677">Repeat</keyword>
<evidence type="ECO:0000259" key="18">
    <source>
        <dbReference type="PROSITE" id="PS50011"/>
    </source>
</evidence>
<sequence length="526" mass="58229">MSRSDMSSRPDLAKFRSLCLVICFLAVVTSARVSPRRNLDSPDLRIATLFAIAEDVGLPHVHAESWVGNDTCQQWYGISCTDGVITAIAFINSNLTGIISPRFAELSSLSEIDLAHNRLTGIIPLELLTKLKKLVILDVSYNDLHGKIPKVRKEVVFAEGNTQIEKDRVISRQSFVWIGIGIGKKSSAMETEPETIELQAQPSSVVVAADDNMIPFHILREATSDFSDGNLIGRGGFSLVYKGTLSDGTDIAVKRMGKDDPLIGIDTFKCEVSVTSSQSSGSTRGPLSKHLYHPRDHGLEPLDWNKRLKIALDVARGIEYLHTLSRQNTSYIHRDLKPSNILLGDDLRARVSDFGLVRSTAEGKDSFTTEKSAGTIGYLPPEYTMTGRITRKLDVYSFGVVLMELLTGQKALDKKRSEDPQISLWFMNLVKEASFENVIDKTIQITEDNRGSISEVAKLASHCCAKTPEQRPEMSYAVAVLASLTEQWKPSEVGETKDEFLEELGKKWHEQHTLEGTSGTSSAWQE</sequence>
<dbReference type="PROSITE" id="PS50011">
    <property type="entry name" value="PROTEIN_KINASE_DOM"/>
    <property type="match status" value="1"/>
</dbReference>
<keyword evidence="10" id="KW-0418">Kinase</keyword>
<evidence type="ECO:0000256" key="17">
    <source>
        <dbReference type="PROSITE-ProRule" id="PRU10141"/>
    </source>
</evidence>
<dbReference type="EnsemblPlants" id="Bo8g071380.1">
    <property type="protein sequence ID" value="Bo8g071380.1"/>
    <property type="gene ID" value="Bo8g071380"/>
</dbReference>
<evidence type="ECO:0000256" key="2">
    <source>
        <dbReference type="ARBA" id="ARBA00022475"/>
    </source>
</evidence>
<evidence type="ECO:0000256" key="6">
    <source>
        <dbReference type="ARBA" id="ARBA00022692"/>
    </source>
</evidence>
<keyword evidence="20" id="KW-1185">Reference proteome</keyword>
<feature type="domain" description="Protein kinase" evidence="18">
    <location>
        <begin position="226"/>
        <end position="484"/>
    </location>
</feature>
<dbReference type="InterPro" id="IPR000719">
    <property type="entry name" value="Prot_kinase_dom"/>
</dbReference>
<dbReference type="InterPro" id="IPR017441">
    <property type="entry name" value="Protein_kinase_ATP_BS"/>
</dbReference>
<dbReference type="eggNOG" id="ENOG502QPQ4">
    <property type="taxonomic scope" value="Eukaryota"/>
</dbReference>
<dbReference type="OMA" id="ASHCCAK"/>
<dbReference type="SUPFAM" id="SSF56112">
    <property type="entry name" value="Protein kinase-like (PK-like)"/>
    <property type="match status" value="1"/>
</dbReference>
<dbReference type="GO" id="GO:0004674">
    <property type="term" value="F:protein serine/threonine kinase activity"/>
    <property type="evidence" value="ECO:0007669"/>
    <property type="project" value="UniProtKB-KW"/>
</dbReference>
<keyword evidence="15" id="KW-0675">Receptor</keyword>